<evidence type="ECO:0000256" key="1">
    <source>
        <dbReference type="ARBA" id="ARBA00009748"/>
    </source>
</evidence>
<feature type="signal peptide" evidence="5">
    <location>
        <begin position="1"/>
        <end position="34"/>
    </location>
</feature>
<dbReference type="PRINTS" id="PR00382">
    <property type="entry name" value="LIPIDTRNSFER"/>
</dbReference>
<keyword evidence="2 4" id="KW-0813">Transport</keyword>
<dbReference type="CDD" id="cd01960">
    <property type="entry name" value="nsLTP1"/>
    <property type="match status" value="1"/>
</dbReference>
<dbReference type="Proteomes" id="UP001630127">
    <property type="component" value="Unassembled WGS sequence"/>
</dbReference>
<dbReference type="EMBL" id="JBJUIK010000016">
    <property type="protein sequence ID" value="KAL3500415.1"/>
    <property type="molecule type" value="Genomic_DNA"/>
</dbReference>
<feature type="chain" id="PRO_5044791361" description="Non-specific lipid-transfer protein" evidence="5">
    <location>
        <begin position="35"/>
        <end position="128"/>
    </location>
</feature>
<evidence type="ECO:0000313" key="8">
    <source>
        <dbReference type="Proteomes" id="UP001630127"/>
    </source>
</evidence>
<evidence type="ECO:0000256" key="5">
    <source>
        <dbReference type="SAM" id="SignalP"/>
    </source>
</evidence>
<protein>
    <recommendedName>
        <fullName evidence="4">Non-specific lipid-transfer protein</fullName>
    </recommendedName>
</protein>
<dbReference type="GO" id="GO:0008289">
    <property type="term" value="F:lipid binding"/>
    <property type="evidence" value="ECO:0007669"/>
    <property type="project" value="UniProtKB-KW"/>
</dbReference>
<proteinExistence type="inferred from homology"/>
<dbReference type="SUPFAM" id="SSF47699">
    <property type="entry name" value="Bifunctional inhibitor/lipid-transfer protein/seed storage 2S albumin"/>
    <property type="match status" value="1"/>
</dbReference>
<name>A0ABD2Y2I6_9GENT</name>
<dbReference type="Gene3D" id="1.10.110.10">
    <property type="entry name" value="Plant lipid-transfer and hydrophobic proteins"/>
    <property type="match status" value="1"/>
</dbReference>
<evidence type="ECO:0000259" key="6">
    <source>
        <dbReference type="SMART" id="SM00499"/>
    </source>
</evidence>
<evidence type="ECO:0000256" key="3">
    <source>
        <dbReference type="ARBA" id="ARBA00023121"/>
    </source>
</evidence>
<evidence type="ECO:0000313" key="7">
    <source>
        <dbReference type="EMBL" id="KAL3500415.1"/>
    </source>
</evidence>
<dbReference type="AlphaFoldDB" id="A0ABD2Y2I6"/>
<organism evidence="7 8">
    <name type="scientific">Cinchona calisaya</name>
    <dbReference type="NCBI Taxonomy" id="153742"/>
    <lineage>
        <taxon>Eukaryota</taxon>
        <taxon>Viridiplantae</taxon>
        <taxon>Streptophyta</taxon>
        <taxon>Embryophyta</taxon>
        <taxon>Tracheophyta</taxon>
        <taxon>Spermatophyta</taxon>
        <taxon>Magnoliopsida</taxon>
        <taxon>eudicotyledons</taxon>
        <taxon>Gunneridae</taxon>
        <taxon>Pentapetalae</taxon>
        <taxon>asterids</taxon>
        <taxon>lamiids</taxon>
        <taxon>Gentianales</taxon>
        <taxon>Rubiaceae</taxon>
        <taxon>Cinchonoideae</taxon>
        <taxon>Cinchoneae</taxon>
        <taxon>Cinchona</taxon>
    </lineage>
</organism>
<keyword evidence="5" id="KW-0732">Signal</keyword>
<dbReference type="Pfam" id="PF00234">
    <property type="entry name" value="Tryp_alpha_amyl"/>
    <property type="match status" value="1"/>
</dbReference>
<comment type="function">
    <text evidence="4">Plant non-specific lipid-transfer proteins transfer phospholipids as well as galactolipids across membranes. May play a role in wax or cutin deposition in the cell walls of expanding epidermal cells and certain secretory tissues.</text>
</comment>
<dbReference type="InterPro" id="IPR016140">
    <property type="entry name" value="Bifunc_inhib/LTP/seed_store"/>
</dbReference>
<dbReference type="PROSITE" id="PS00597">
    <property type="entry name" value="PLANT_LTP"/>
    <property type="match status" value="1"/>
</dbReference>
<evidence type="ECO:0000256" key="2">
    <source>
        <dbReference type="ARBA" id="ARBA00022448"/>
    </source>
</evidence>
<feature type="domain" description="Bifunctional inhibitor/plant lipid transfer protein/seed storage helical" evidence="6">
    <location>
        <begin position="38"/>
        <end position="122"/>
    </location>
</feature>
<gene>
    <name evidence="7" type="ORF">ACH5RR_039508</name>
</gene>
<dbReference type="SMART" id="SM00499">
    <property type="entry name" value="AAI"/>
    <property type="match status" value="1"/>
</dbReference>
<comment type="similarity">
    <text evidence="1 4">Belongs to the plant LTP family.</text>
</comment>
<evidence type="ECO:0000256" key="4">
    <source>
        <dbReference type="RuleBase" id="RU000628"/>
    </source>
</evidence>
<comment type="caution">
    <text evidence="7">The sequence shown here is derived from an EMBL/GenBank/DDBJ whole genome shotgun (WGS) entry which is preliminary data.</text>
</comment>
<dbReference type="InterPro" id="IPR036312">
    <property type="entry name" value="Bifun_inhib/LTP/seed_sf"/>
</dbReference>
<reference evidence="7 8" key="1">
    <citation type="submission" date="2024-11" db="EMBL/GenBank/DDBJ databases">
        <title>A near-complete genome assembly of Cinchona calisaya.</title>
        <authorList>
            <person name="Lian D.C."/>
            <person name="Zhao X.W."/>
            <person name="Wei L."/>
        </authorList>
    </citation>
    <scope>NUCLEOTIDE SEQUENCE [LARGE SCALE GENOMIC DNA]</scope>
    <source>
        <tissue evidence="7">Nenye</tissue>
    </source>
</reference>
<dbReference type="PANTHER" id="PTHR33076">
    <property type="entry name" value="NON-SPECIFIC LIPID-TRANSFER PROTEIN 2-RELATED"/>
    <property type="match status" value="1"/>
</dbReference>
<keyword evidence="8" id="KW-1185">Reference proteome</keyword>
<dbReference type="InterPro" id="IPR000528">
    <property type="entry name" value="Plant_nsLTP"/>
</dbReference>
<sequence>MAFTNMAKSSGFLKVTIALFMCVLIMSFSSGGQAQISCDTVYNDLYPCLSFIMNGGKVPPACCSGIKTLLSLAKTKNDRQSVCSCLKSLAKSATDGQLKNAASIPHLCGVKLPYNITRNVNCSKVKLA</sequence>
<accession>A0ABD2Y2I6</accession>
<keyword evidence="3 4" id="KW-0446">Lipid-binding</keyword>